<feature type="signal peptide" evidence="1">
    <location>
        <begin position="1"/>
        <end position="22"/>
    </location>
</feature>
<evidence type="ECO:0000313" key="2">
    <source>
        <dbReference type="EMBL" id="MCG4617632.1"/>
    </source>
</evidence>
<keyword evidence="1" id="KW-0732">Signal</keyword>
<dbReference type="PROSITE" id="PS51257">
    <property type="entry name" value="PROKAR_LIPOPROTEIN"/>
    <property type="match status" value="1"/>
</dbReference>
<dbReference type="RefSeq" id="WP_024058397.1">
    <property type="nucleotide sequence ID" value="NZ_JAGZVZ010000008.1"/>
</dbReference>
<organism evidence="2 3">
    <name type="scientific">Varibaculum cambriense</name>
    <dbReference type="NCBI Taxonomy" id="184870"/>
    <lineage>
        <taxon>Bacteria</taxon>
        <taxon>Bacillati</taxon>
        <taxon>Actinomycetota</taxon>
        <taxon>Actinomycetes</taxon>
        <taxon>Actinomycetales</taxon>
        <taxon>Actinomycetaceae</taxon>
        <taxon>Varibaculum</taxon>
    </lineage>
</organism>
<feature type="chain" id="PRO_5042619311" description="Lipoprotein" evidence="1">
    <location>
        <begin position="23"/>
        <end position="335"/>
    </location>
</feature>
<accession>A0AAJ1EV22</accession>
<protein>
    <recommendedName>
        <fullName evidence="4">Lipoprotein</fullName>
    </recommendedName>
</protein>
<dbReference type="AlphaFoldDB" id="A0AAJ1EV22"/>
<reference evidence="2" key="1">
    <citation type="submission" date="2022-01" db="EMBL/GenBank/DDBJ databases">
        <title>Collection of gut derived symbiotic bacterial strains cultured from healthy donors.</title>
        <authorList>
            <person name="Lin H."/>
            <person name="Kohout C."/>
            <person name="Waligurski E."/>
            <person name="Pamer E.G."/>
        </authorList>
    </citation>
    <scope>NUCLEOTIDE SEQUENCE</scope>
    <source>
        <strain evidence="2">DFI.7.46</strain>
    </source>
</reference>
<evidence type="ECO:0008006" key="4">
    <source>
        <dbReference type="Google" id="ProtNLM"/>
    </source>
</evidence>
<proteinExistence type="predicted"/>
<evidence type="ECO:0000313" key="3">
    <source>
        <dbReference type="Proteomes" id="UP001200537"/>
    </source>
</evidence>
<sequence>MRKMRVLLSVTAASCLAITSLAGCTSAAERKEVPSSSPTETYPALQVEQVDPILKAVNSALAAGDAKFDAGALKPRVAGPALAMRTAQYQMHQKNDRAVPTALPASSEITTVTSGNKWPRALLNVTGADSSGAKYVEIIRQNQATSPYQLWQWMQLLPKASLPETDVVARGSKTLDLASDANLMFSPEVAVNTWAQTVFDAKAKNADKVFVDPLMEGKRAELKALTEGVGNAGKVASTVAPTDFKNNTLAINLPAKNGALVATTYTQEVKLTDVAKDKPITLSGDVVNLLDNGKVTKQASWSRVICVLLQIPPKGTKDGKVRVIAASEVLTAAAK</sequence>
<dbReference type="EMBL" id="JAKNHJ010000005">
    <property type="protein sequence ID" value="MCG4617632.1"/>
    <property type="molecule type" value="Genomic_DNA"/>
</dbReference>
<comment type="caution">
    <text evidence="2">The sequence shown here is derived from an EMBL/GenBank/DDBJ whole genome shotgun (WGS) entry which is preliminary data.</text>
</comment>
<dbReference type="Proteomes" id="UP001200537">
    <property type="component" value="Unassembled WGS sequence"/>
</dbReference>
<gene>
    <name evidence="2" type="ORF">L0M99_03860</name>
</gene>
<name>A0AAJ1EV22_9ACTO</name>
<evidence type="ECO:0000256" key="1">
    <source>
        <dbReference type="SAM" id="SignalP"/>
    </source>
</evidence>